<organism evidence="6 7">
    <name type="scientific">Coemansia reversa (strain ATCC 12441 / NRRL 1564)</name>
    <dbReference type="NCBI Taxonomy" id="763665"/>
    <lineage>
        <taxon>Eukaryota</taxon>
        <taxon>Fungi</taxon>
        <taxon>Fungi incertae sedis</taxon>
        <taxon>Zoopagomycota</taxon>
        <taxon>Kickxellomycotina</taxon>
        <taxon>Kickxellomycetes</taxon>
        <taxon>Kickxellales</taxon>
        <taxon>Kickxellaceae</taxon>
        <taxon>Coemansia</taxon>
    </lineage>
</organism>
<keyword evidence="3" id="KW-0227">DNA damage</keyword>
<dbReference type="InterPro" id="IPR042238">
    <property type="entry name" value="Rad28/ERCC8/Ckn1/ATCSA-1"/>
</dbReference>
<dbReference type="InterPro" id="IPR015943">
    <property type="entry name" value="WD40/YVTN_repeat-like_dom_sf"/>
</dbReference>
<feature type="repeat" description="WD" evidence="5">
    <location>
        <begin position="66"/>
        <end position="108"/>
    </location>
</feature>
<dbReference type="Gene3D" id="2.130.10.10">
    <property type="entry name" value="YVTN repeat-like/Quinoprotein amine dehydrogenase"/>
    <property type="match status" value="1"/>
</dbReference>
<dbReference type="InterPro" id="IPR001680">
    <property type="entry name" value="WD40_rpt"/>
</dbReference>
<evidence type="ECO:0000313" key="7">
    <source>
        <dbReference type="Proteomes" id="UP000242474"/>
    </source>
</evidence>
<evidence type="ECO:0000313" key="6">
    <source>
        <dbReference type="EMBL" id="PIA15638.1"/>
    </source>
</evidence>
<name>A0A2G5B9E8_COERN</name>
<dbReference type="PROSITE" id="PS50294">
    <property type="entry name" value="WD_REPEATS_REGION"/>
    <property type="match status" value="2"/>
</dbReference>
<dbReference type="InterPro" id="IPR036322">
    <property type="entry name" value="WD40_repeat_dom_sf"/>
</dbReference>
<protein>
    <submittedName>
        <fullName evidence="6">WD40 repeat-like protein</fullName>
    </submittedName>
</protein>
<gene>
    <name evidence="6" type="ORF">COEREDRAFT_97974</name>
</gene>
<dbReference type="STRING" id="763665.A0A2G5B9E8"/>
<dbReference type="GO" id="GO:0043161">
    <property type="term" value="P:proteasome-mediated ubiquitin-dependent protein catabolic process"/>
    <property type="evidence" value="ECO:0007669"/>
    <property type="project" value="TreeGrafter"/>
</dbReference>
<dbReference type="PROSITE" id="PS00678">
    <property type="entry name" value="WD_REPEATS_1"/>
    <property type="match status" value="1"/>
</dbReference>
<dbReference type="EMBL" id="KZ303505">
    <property type="protein sequence ID" value="PIA15638.1"/>
    <property type="molecule type" value="Genomic_DNA"/>
</dbReference>
<dbReference type="InterPro" id="IPR020472">
    <property type="entry name" value="WD40_PAC1"/>
</dbReference>
<feature type="repeat" description="WD" evidence="5">
    <location>
        <begin position="162"/>
        <end position="194"/>
    </location>
</feature>
<dbReference type="InterPro" id="IPR019775">
    <property type="entry name" value="WD40_repeat_CS"/>
</dbReference>
<dbReference type="GO" id="GO:0000209">
    <property type="term" value="P:protein polyubiquitination"/>
    <property type="evidence" value="ECO:0007669"/>
    <property type="project" value="TreeGrafter"/>
</dbReference>
<keyword evidence="4" id="KW-0234">DNA repair</keyword>
<evidence type="ECO:0000256" key="4">
    <source>
        <dbReference type="ARBA" id="ARBA00023204"/>
    </source>
</evidence>
<dbReference type="Proteomes" id="UP000242474">
    <property type="component" value="Unassembled WGS sequence"/>
</dbReference>
<feature type="repeat" description="WD" evidence="5">
    <location>
        <begin position="201"/>
        <end position="242"/>
    </location>
</feature>
<reference evidence="6 7" key="1">
    <citation type="journal article" date="2015" name="Genome Biol. Evol.">
        <title>Phylogenomic analyses indicate that early fungi evolved digesting cell walls of algal ancestors of land plants.</title>
        <authorList>
            <person name="Chang Y."/>
            <person name="Wang S."/>
            <person name="Sekimoto S."/>
            <person name="Aerts A.L."/>
            <person name="Choi C."/>
            <person name="Clum A."/>
            <person name="LaButti K.M."/>
            <person name="Lindquist E.A."/>
            <person name="Yee Ngan C."/>
            <person name="Ohm R.A."/>
            <person name="Salamov A.A."/>
            <person name="Grigoriev I.V."/>
            <person name="Spatafora J.W."/>
            <person name="Berbee M.L."/>
        </authorList>
    </citation>
    <scope>NUCLEOTIDE SEQUENCE [LARGE SCALE GENOMIC DNA]</scope>
    <source>
        <strain evidence="6 7">NRRL 1564</strain>
    </source>
</reference>
<dbReference type="SUPFAM" id="SSF50978">
    <property type="entry name" value="WD40 repeat-like"/>
    <property type="match status" value="1"/>
</dbReference>
<sequence>MKLAETKRIAREHTSSVCSLSIDTLNYRYLLSAGADTSVQLFDLDIYAQSDNGVRKIESAQHISRGSGHTRMISSIEWYPVDNGMFSTASFDHTLRVWDTSEMTEACQFDFECRVHNHKMSPTGAHALVAAASESAHVRLCDLRTGAFAQSLMVSQAGSNVVAWSPTQPSVLVSGGNDGIPKLWDIRQTRSHLLNFGADALYSHKGGLNGLLFTEDGQRLISTGADRHVYVWDVNTPQSPITDAACNSGQSTTTTTTRNTGCGAVNSCEMALTAAVDGTTGLEVLFRPCGDTTVSATDITSGRQLALLDGHFAPTMCAAWRPGHKELYTSGADSNVLIWCLPVRETFSGDQAQVRADCWSESEASEMYL</sequence>
<evidence type="ECO:0000256" key="2">
    <source>
        <dbReference type="ARBA" id="ARBA00022737"/>
    </source>
</evidence>
<dbReference type="PRINTS" id="PR00320">
    <property type="entry name" value="GPROTEINBRPT"/>
</dbReference>
<dbReference type="SMART" id="SM00320">
    <property type="entry name" value="WD40"/>
    <property type="match status" value="5"/>
</dbReference>
<evidence type="ECO:0000256" key="3">
    <source>
        <dbReference type="ARBA" id="ARBA00022763"/>
    </source>
</evidence>
<keyword evidence="1 5" id="KW-0853">WD repeat</keyword>
<feature type="repeat" description="WD" evidence="5">
    <location>
        <begin position="308"/>
        <end position="339"/>
    </location>
</feature>
<dbReference type="PROSITE" id="PS50082">
    <property type="entry name" value="WD_REPEATS_2"/>
    <property type="match status" value="4"/>
</dbReference>
<proteinExistence type="predicted"/>
<evidence type="ECO:0000256" key="5">
    <source>
        <dbReference type="PROSITE-ProRule" id="PRU00221"/>
    </source>
</evidence>
<dbReference type="GO" id="GO:0000109">
    <property type="term" value="C:nucleotide-excision repair complex"/>
    <property type="evidence" value="ECO:0007669"/>
    <property type="project" value="TreeGrafter"/>
</dbReference>
<dbReference type="PANTHER" id="PTHR46202:SF1">
    <property type="entry name" value="DNA EXCISION REPAIR PROTEIN ERCC-8"/>
    <property type="match status" value="1"/>
</dbReference>
<dbReference type="GO" id="GO:0006283">
    <property type="term" value="P:transcription-coupled nucleotide-excision repair"/>
    <property type="evidence" value="ECO:0007669"/>
    <property type="project" value="InterPro"/>
</dbReference>
<accession>A0A2G5B9E8</accession>
<keyword evidence="2" id="KW-0677">Repeat</keyword>
<dbReference type="AlphaFoldDB" id="A0A2G5B9E8"/>
<keyword evidence="7" id="KW-1185">Reference proteome</keyword>
<dbReference type="Pfam" id="PF00400">
    <property type="entry name" value="WD40"/>
    <property type="match status" value="5"/>
</dbReference>
<dbReference type="PANTHER" id="PTHR46202">
    <property type="entry name" value="DNA EXCISION REPAIR PROTEIN ERCC-8"/>
    <property type="match status" value="1"/>
</dbReference>
<dbReference type="OrthoDB" id="361494at2759"/>
<evidence type="ECO:0000256" key="1">
    <source>
        <dbReference type="ARBA" id="ARBA00022574"/>
    </source>
</evidence>
<dbReference type="GO" id="GO:0031464">
    <property type="term" value="C:Cul4A-RING E3 ubiquitin ligase complex"/>
    <property type="evidence" value="ECO:0007669"/>
    <property type="project" value="TreeGrafter"/>
</dbReference>